<dbReference type="PROSITE" id="PS50887">
    <property type="entry name" value="GGDEF"/>
    <property type="match status" value="1"/>
</dbReference>
<dbReference type="InterPro" id="IPR000160">
    <property type="entry name" value="GGDEF_dom"/>
</dbReference>
<dbReference type="InterPro" id="IPR037522">
    <property type="entry name" value="HD_GYP_dom"/>
</dbReference>
<dbReference type="SUPFAM" id="SSF55073">
    <property type="entry name" value="Nucleotide cyclase"/>
    <property type="match status" value="1"/>
</dbReference>
<evidence type="ECO:0000256" key="1">
    <source>
        <dbReference type="SAM" id="Coils"/>
    </source>
</evidence>
<dbReference type="PROSITE" id="PS51831">
    <property type="entry name" value="HD"/>
    <property type="match status" value="1"/>
</dbReference>
<comment type="caution">
    <text evidence="5">The sequence shown here is derived from an EMBL/GenBank/DDBJ whole genome shotgun (WGS) entry which is preliminary data.</text>
</comment>
<evidence type="ECO:0000259" key="3">
    <source>
        <dbReference type="PROSITE" id="PS51831"/>
    </source>
</evidence>
<feature type="coiled-coil region" evidence="1">
    <location>
        <begin position="441"/>
        <end position="468"/>
    </location>
</feature>
<dbReference type="CDD" id="cd00077">
    <property type="entry name" value="HDc"/>
    <property type="match status" value="1"/>
</dbReference>
<dbReference type="InterPro" id="IPR019734">
    <property type="entry name" value="TPR_rpt"/>
</dbReference>
<dbReference type="OrthoDB" id="62858at2"/>
<dbReference type="InterPro" id="IPR011990">
    <property type="entry name" value="TPR-like_helical_dom_sf"/>
</dbReference>
<dbReference type="NCBIfam" id="TIGR00254">
    <property type="entry name" value="GGDEF"/>
    <property type="match status" value="1"/>
</dbReference>
<dbReference type="PANTHER" id="PTHR45228">
    <property type="entry name" value="CYCLIC DI-GMP PHOSPHODIESTERASE TM_0186-RELATED"/>
    <property type="match status" value="1"/>
</dbReference>
<dbReference type="CDD" id="cd01949">
    <property type="entry name" value="GGDEF"/>
    <property type="match status" value="1"/>
</dbReference>
<evidence type="ECO:0000259" key="4">
    <source>
        <dbReference type="PROSITE" id="PS51832"/>
    </source>
</evidence>
<dbReference type="Gene3D" id="3.30.70.270">
    <property type="match status" value="1"/>
</dbReference>
<keyword evidence="1" id="KW-0175">Coiled coil</keyword>
<dbReference type="PROSITE" id="PS51832">
    <property type="entry name" value="HD_GYP"/>
    <property type="match status" value="1"/>
</dbReference>
<dbReference type="Pfam" id="PF13487">
    <property type="entry name" value="HD_5"/>
    <property type="match status" value="1"/>
</dbReference>
<accession>A0A2K3USN5</accession>
<dbReference type="InterPro" id="IPR003607">
    <property type="entry name" value="HD/PDEase_dom"/>
</dbReference>
<dbReference type="Proteomes" id="UP000236379">
    <property type="component" value="Unassembled WGS sequence"/>
</dbReference>
<dbReference type="AlphaFoldDB" id="A0A2K3USN5"/>
<dbReference type="EMBL" id="PPPD01000003">
    <property type="protein sequence ID" value="PNY79527.1"/>
    <property type="molecule type" value="Genomic_DNA"/>
</dbReference>
<dbReference type="InterPro" id="IPR052020">
    <property type="entry name" value="Cyclic_di-GMP/3'3'-cGAMP_PDE"/>
</dbReference>
<dbReference type="InterPro" id="IPR006674">
    <property type="entry name" value="HD_domain"/>
</dbReference>
<gene>
    <name evidence="5" type="ORF">CVO96_19055</name>
</gene>
<dbReference type="InterPro" id="IPR029787">
    <property type="entry name" value="Nucleotide_cyclase"/>
</dbReference>
<dbReference type="PANTHER" id="PTHR45228:SF8">
    <property type="entry name" value="TWO-COMPONENT RESPONSE REGULATOR-RELATED"/>
    <property type="match status" value="1"/>
</dbReference>
<name>A0A2K3USN5_9DEIO</name>
<dbReference type="Pfam" id="PF13424">
    <property type="entry name" value="TPR_12"/>
    <property type="match status" value="3"/>
</dbReference>
<dbReference type="SMART" id="SM00471">
    <property type="entry name" value="HDc"/>
    <property type="match status" value="1"/>
</dbReference>
<dbReference type="SMART" id="SM00267">
    <property type="entry name" value="GGDEF"/>
    <property type="match status" value="1"/>
</dbReference>
<reference evidence="5 6" key="1">
    <citation type="submission" date="2018-01" db="EMBL/GenBank/DDBJ databases">
        <title>Deinococcus koreensis sp. nov., a radiation-resistant bacterium isolated from river water.</title>
        <authorList>
            <person name="Choi A."/>
        </authorList>
    </citation>
    <scope>NUCLEOTIDE SEQUENCE [LARGE SCALE GENOMIC DNA]</scope>
    <source>
        <strain evidence="5 6">SJW1-2</strain>
    </source>
</reference>
<dbReference type="Gene3D" id="1.25.40.10">
    <property type="entry name" value="Tetratricopeptide repeat domain"/>
    <property type="match status" value="2"/>
</dbReference>
<dbReference type="SUPFAM" id="SSF48452">
    <property type="entry name" value="TPR-like"/>
    <property type="match status" value="3"/>
</dbReference>
<feature type="domain" description="GGDEF" evidence="2">
    <location>
        <begin position="747"/>
        <end position="877"/>
    </location>
</feature>
<evidence type="ECO:0000259" key="2">
    <source>
        <dbReference type="PROSITE" id="PS50887"/>
    </source>
</evidence>
<organism evidence="5 6">
    <name type="scientific">Deinococcus koreensis</name>
    <dbReference type="NCBI Taxonomy" id="2054903"/>
    <lineage>
        <taxon>Bacteria</taxon>
        <taxon>Thermotogati</taxon>
        <taxon>Deinococcota</taxon>
        <taxon>Deinococci</taxon>
        <taxon>Deinococcales</taxon>
        <taxon>Deinococcaceae</taxon>
        <taxon>Deinococcus</taxon>
    </lineage>
</organism>
<dbReference type="InterPro" id="IPR043128">
    <property type="entry name" value="Rev_trsase/Diguanyl_cyclase"/>
</dbReference>
<sequence>MTILSPPPTLPLPQRAHLDGLLSAAAALLPSDPGRALELSTEALRVTVASEPLGEAQARLGVGQALHRLAQFQEAQEELEVAAAIYRRCGNAAGQAASLITLGKVSRELGEPARASEHLTLALELARAAGSVPLEAEALNQQAVLLQMSGQAAPSLECFRMALSLREDLGDVAGTAQVLNNIGQVHLSQLQHGEALLALQRAFELLADLNDPVLSAQCLMTIAHVYEDIDDLAQAYDHHRRAYDLGRTGGNRLVELYSLNNLAGAAFHLAKHEEARTLFTRALELAGEVGQRYLQGCAHHGLGQAECVLGDLPRALEHHRQALAIASELGDPAGEVDARLGLGETYLRRGEIFQAIEQLDLALPLAQQGEQHRAVVEAHRLLAQAHERAGDLRQTVVHLRAQQALTQTLAGEQRERQTRQLTVQFDVERAHHEAELYRMRTETTQRAYEEAEARVERRTRELARAQVEVLTRLANAAEFRDDVTGEHTLRVGQVAALLGAQLGLCADEVALLRLAARLHDVGKIGISDLILLKPDRLTSDEFERMKAHTLIGSQILSGGDSRLLQMAQEIALSHHEHWAGGGYPARLIGAAIPLSARIVAVADVYDALSHQRPYKRPWTTPEVLAELQRQSGRQFQPEIIAALMSLHESGALPLRSLGAGDDQVLDILVRSGAAADSENGLAGVPAAQDTQLLAEHRALESRYAQARDEIRTLQVAAFTDALTGLANRRAFEADLESALVQAERHGHLLGVLSMDLDGLKGLNDAQGHDQGDALLRAVSHALQEQFAPHGRLYRIGGDEFALIAPQLSGQAVGALQLGLQRGMAEVRRSGFPHAAVSFGLATYPDEASTQGDVVRLSDQRMYLQKASRRSPPLRVTLH</sequence>
<proteinExistence type="predicted"/>
<evidence type="ECO:0000313" key="5">
    <source>
        <dbReference type="EMBL" id="PNY79527.1"/>
    </source>
</evidence>
<dbReference type="SMART" id="SM00028">
    <property type="entry name" value="TPR"/>
    <property type="match status" value="9"/>
</dbReference>
<dbReference type="Gene3D" id="1.10.3210.10">
    <property type="entry name" value="Hypothetical protein af1432"/>
    <property type="match status" value="1"/>
</dbReference>
<evidence type="ECO:0000313" key="6">
    <source>
        <dbReference type="Proteomes" id="UP000236379"/>
    </source>
</evidence>
<dbReference type="Pfam" id="PF00990">
    <property type="entry name" value="GGDEF"/>
    <property type="match status" value="1"/>
</dbReference>
<dbReference type="SUPFAM" id="SSF109604">
    <property type="entry name" value="HD-domain/PDEase-like"/>
    <property type="match status" value="1"/>
</dbReference>
<dbReference type="RefSeq" id="WP_103314041.1">
    <property type="nucleotide sequence ID" value="NZ_PPPD01000003.1"/>
</dbReference>
<feature type="domain" description="HD-GYP" evidence="4">
    <location>
        <begin position="462"/>
        <end position="659"/>
    </location>
</feature>
<feature type="domain" description="HD" evidence="3">
    <location>
        <begin position="484"/>
        <end position="608"/>
    </location>
</feature>
<keyword evidence="6" id="KW-1185">Reference proteome</keyword>
<protein>
    <submittedName>
        <fullName evidence="5">Diguanylate cyclase</fullName>
    </submittedName>
</protein>